<dbReference type="SUPFAM" id="SSF53474">
    <property type="entry name" value="alpha/beta-Hydrolases"/>
    <property type="match status" value="1"/>
</dbReference>
<dbReference type="InterPro" id="IPR051601">
    <property type="entry name" value="Serine_prot/Carboxylest_S33"/>
</dbReference>
<dbReference type="PRINTS" id="PR00793">
    <property type="entry name" value="PROAMNOPTASE"/>
</dbReference>
<reference evidence="4" key="1">
    <citation type="submission" date="2022-12" db="EMBL/GenBank/DDBJ databases">
        <title>New Phytohabitans aurantiacus sp. RD004123 nov., an actinomycete isolated from soil.</title>
        <authorList>
            <person name="Triningsih D.W."/>
            <person name="Harunari E."/>
            <person name="Igarashi Y."/>
        </authorList>
    </citation>
    <scope>NUCLEOTIDE SEQUENCE</scope>
    <source>
        <strain evidence="4">RD004123</strain>
    </source>
</reference>
<name>A0ABQ5R7T5_9ACTN</name>
<comment type="similarity">
    <text evidence="1">Belongs to the peptidase S33 family.</text>
</comment>
<sequence>MIAHPGVRFRSHTVDVPLDHRRPDGATIEVFAREVVAADRAGDDLPWLLYLEGGPGGKSPRPLRAEGWIAHAVKTHRVLLLDQRGTGRSTPVTARTVHGMPSDKLAAYLKLFRADSIVADAEILRERIAGGAAWNTLGQSYGGFVTMTYLSAAPQGLRTCYVTGGLPGLTATADEVYARTYPRVAAKNAEFYREFPGDAAAVRGVADHLSNEDVRLPDGDRLSVERLRLLGNHFGMSYGYAQVHWLFEEAWHGTELSDSFRYEVMRLTGFVDKPLFALQEYCYGQGGAASAWAADRALNHHRDFALDADPLLFTGEMMYPWMFEQIAALTPFAGAADILAEATDWPVLYDRARLAANEVPVCAAVYADDMYVDAGLSLETAAAVGNVRTWVTNEYEHDGLRTAGESVLGHLMDMAAGRR</sequence>
<dbReference type="GO" id="GO:0016787">
    <property type="term" value="F:hydrolase activity"/>
    <property type="evidence" value="ECO:0007669"/>
    <property type="project" value="UniProtKB-KW"/>
</dbReference>
<dbReference type="InterPro" id="IPR000073">
    <property type="entry name" value="AB_hydrolase_1"/>
</dbReference>
<organism evidence="4 5">
    <name type="scientific">Phytohabitans aurantiacus</name>
    <dbReference type="NCBI Taxonomy" id="3016789"/>
    <lineage>
        <taxon>Bacteria</taxon>
        <taxon>Bacillati</taxon>
        <taxon>Actinomycetota</taxon>
        <taxon>Actinomycetes</taxon>
        <taxon>Micromonosporales</taxon>
        <taxon>Micromonosporaceae</taxon>
    </lineage>
</organism>
<keyword evidence="2 4" id="KW-0378">Hydrolase</keyword>
<feature type="domain" description="AB hydrolase-1" evidence="3">
    <location>
        <begin position="46"/>
        <end position="189"/>
    </location>
</feature>
<dbReference type="InterPro" id="IPR002410">
    <property type="entry name" value="Peptidase_S33"/>
</dbReference>
<evidence type="ECO:0000313" key="4">
    <source>
        <dbReference type="EMBL" id="GLI02440.1"/>
    </source>
</evidence>
<evidence type="ECO:0000259" key="3">
    <source>
        <dbReference type="Pfam" id="PF00561"/>
    </source>
</evidence>
<evidence type="ECO:0000256" key="1">
    <source>
        <dbReference type="ARBA" id="ARBA00010088"/>
    </source>
</evidence>
<protein>
    <submittedName>
        <fullName evidence="4">Alpha/beta hydrolase</fullName>
    </submittedName>
</protein>
<gene>
    <name evidence="4" type="ORF">Pa4123_77180</name>
</gene>
<evidence type="ECO:0000313" key="5">
    <source>
        <dbReference type="Proteomes" id="UP001144280"/>
    </source>
</evidence>
<dbReference type="InterPro" id="IPR029058">
    <property type="entry name" value="AB_hydrolase_fold"/>
</dbReference>
<dbReference type="PANTHER" id="PTHR43248:SF2">
    <property type="entry name" value="PROLYL AMINOPEPTIDASE"/>
    <property type="match status" value="1"/>
</dbReference>
<keyword evidence="5" id="KW-1185">Reference proteome</keyword>
<dbReference type="Pfam" id="PF00561">
    <property type="entry name" value="Abhydrolase_1"/>
    <property type="match status" value="1"/>
</dbReference>
<comment type="caution">
    <text evidence="4">The sequence shown here is derived from an EMBL/GenBank/DDBJ whole genome shotgun (WGS) entry which is preliminary data.</text>
</comment>
<dbReference type="Gene3D" id="3.40.50.1820">
    <property type="entry name" value="alpha/beta hydrolase"/>
    <property type="match status" value="1"/>
</dbReference>
<evidence type="ECO:0000256" key="2">
    <source>
        <dbReference type="ARBA" id="ARBA00022801"/>
    </source>
</evidence>
<dbReference type="PANTHER" id="PTHR43248">
    <property type="entry name" value="2-SUCCINYL-6-HYDROXY-2,4-CYCLOHEXADIENE-1-CARBOXYLATE SYNTHASE"/>
    <property type="match status" value="1"/>
</dbReference>
<accession>A0ABQ5R7T5</accession>
<proteinExistence type="inferred from homology"/>
<dbReference type="EMBL" id="BSDI01000061">
    <property type="protein sequence ID" value="GLI02440.1"/>
    <property type="molecule type" value="Genomic_DNA"/>
</dbReference>
<dbReference type="Proteomes" id="UP001144280">
    <property type="component" value="Unassembled WGS sequence"/>
</dbReference>